<dbReference type="InterPro" id="IPR018615">
    <property type="entry name" value="Ribosomal_mL55"/>
</dbReference>
<evidence type="ECO:0000313" key="2">
    <source>
        <dbReference type="Ensembl" id="ENSHCOP00000018735.1"/>
    </source>
</evidence>
<organism evidence="2 3">
    <name type="scientific">Hippocampus comes</name>
    <name type="common">Tiger tail seahorse</name>
    <dbReference type="NCBI Taxonomy" id="109280"/>
    <lineage>
        <taxon>Eukaryota</taxon>
        <taxon>Metazoa</taxon>
        <taxon>Chordata</taxon>
        <taxon>Craniata</taxon>
        <taxon>Vertebrata</taxon>
        <taxon>Euteleostomi</taxon>
        <taxon>Actinopterygii</taxon>
        <taxon>Neopterygii</taxon>
        <taxon>Teleostei</taxon>
        <taxon>Neoteleostei</taxon>
        <taxon>Acanthomorphata</taxon>
        <taxon>Syngnathiaria</taxon>
        <taxon>Syngnathiformes</taxon>
        <taxon>Syngnathoidei</taxon>
        <taxon>Syngnathidae</taxon>
        <taxon>Hippocampus</taxon>
    </lineage>
</organism>
<dbReference type="Ensembl" id="ENSHCOT00000010488.1">
    <property type="protein sequence ID" value="ENSHCOP00000018735.1"/>
    <property type="gene ID" value="ENSHCOG00000003526.1"/>
</dbReference>
<accession>A0A3Q3DRK6</accession>
<evidence type="ECO:0000256" key="1">
    <source>
        <dbReference type="SAM" id="MobiDB-lite"/>
    </source>
</evidence>
<dbReference type="Gene3D" id="6.20.130.20">
    <property type="entry name" value="Mitochondrial ribosomal protein L55"/>
    <property type="match status" value="1"/>
</dbReference>
<dbReference type="PANTHER" id="PTHR34095:SF1">
    <property type="entry name" value="LARGE RIBOSOMAL SUBUNIT PROTEIN ML55"/>
    <property type="match status" value="1"/>
</dbReference>
<evidence type="ECO:0000313" key="3">
    <source>
        <dbReference type="Proteomes" id="UP000264820"/>
    </source>
</evidence>
<dbReference type="GO" id="GO:0005762">
    <property type="term" value="C:mitochondrial large ribosomal subunit"/>
    <property type="evidence" value="ECO:0007669"/>
    <property type="project" value="InterPro"/>
</dbReference>
<sequence length="182" mass="20764">MLKEEEHVEDHREETQAELGGVPEDQVPLVCAQETHAQRGFGGTRTTALKGFIRSLPDARGGILSQGAVPLLSSSTVSASFARTLPARLNSNRTSVVRCSRQKYERLFPVMLVRPDGSTVNIRYTEPRRILMMPVDLSTLSEEQRRSRQKKREVKKTAKETTVHYEDDFKVDKYSQFWNKKK</sequence>
<protein>
    <submittedName>
        <fullName evidence="2">Zgc:171480</fullName>
    </submittedName>
</protein>
<dbReference type="Proteomes" id="UP000264820">
    <property type="component" value="Unplaced"/>
</dbReference>
<reference evidence="2" key="1">
    <citation type="submission" date="2025-08" db="UniProtKB">
        <authorList>
            <consortium name="Ensembl"/>
        </authorList>
    </citation>
    <scope>IDENTIFICATION</scope>
</reference>
<name>A0A3Q3DRK6_HIPCM</name>
<reference evidence="2" key="2">
    <citation type="submission" date="2025-09" db="UniProtKB">
        <authorList>
            <consortium name="Ensembl"/>
        </authorList>
    </citation>
    <scope>IDENTIFICATION</scope>
</reference>
<dbReference type="InterPro" id="IPR044884">
    <property type="entry name" value="Ribosomal_mL55_sf"/>
</dbReference>
<feature type="region of interest" description="Disordered" evidence="1">
    <location>
        <begin position="1"/>
        <end position="21"/>
    </location>
</feature>
<feature type="compositionally biased region" description="Basic and acidic residues" evidence="1">
    <location>
        <begin position="1"/>
        <end position="15"/>
    </location>
</feature>
<dbReference type="PANTHER" id="PTHR34095">
    <property type="entry name" value="39S RIBOSOMAL PROTEIN L55, MITOCHONDRIAL"/>
    <property type="match status" value="1"/>
</dbReference>
<dbReference type="GO" id="GO:0003735">
    <property type="term" value="F:structural constituent of ribosome"/>
    <property type="evidence" value="ECO:0007669"/>
    <property type="project" value="InterPro"/>
</dbReference>
<dbReference type="AlphaFoldDB" id="A0A3Q3DRK6"/>
<dbReference type="STRING" id="109280.ENSHCOP00000018735"/>
<dbReference type="GO" id="GO:0006412">
    <property type="term" value="P:translation"/>
    <property type="evidence" value="ECO:0007669"/>
    <property type="project" value="TreeGrafter"/>
</dbReference>
<dbReference type="GeneTree" id="ENSGT00940000165232"/>
<proteinExistence type="predicted"/>
<keyword evidence="3" id="KW-1185">Reference proteome</keyword>
<dbReference type="Pfam" id="PF09776">
    <property type="entry name" value="Mitoc_L55"/>
    <property type="match status" value="1"/>
</dbReference>